<dbReference type="SUPFAM" id="SSF101288">
    <property type="entry name" value="L27 domain"/>
    <property type="match status" value="1"/>
</dbReference>
<reference evidence="3" key="1">
    <citation type="submission" date="2025-08" db="UniProtKB">
        <authorList>
            <consortium name="RefSeq"/>
        </authorList>
    </citation>
    <scope>IDENTIFICATION</scope>
    <source>
        <tissue evidence="3">Gonad</tissue>
    </source>
</reference>
<organism evidence="2 3">
    <name type="scientific">Branchiostoma belcheri</name>
    <name type="common">Amphioxus</name>
    <dbReference type="NCBI Taxonomy" id="7741"/>
    <lineage>
        <taxon>Eukaryota</taxon>
        <taxon>Metazoa</taxon>
        <taxon>Chordata</taxon>
        <taxon>Cephalochordata</taxon>
        <taxon>Leptocardii</taxon>
        <taxon>Amphioxiformes</taxon>
        <taxon>Branchiostomatidae</taxon>
        <taxon>Branchiostoma</taxon>
    </lineage>
</organism>
<proteinExistence type="predicted"/>
<dbReference type="InterPro" id="IPR036892">
    <property type="entry name" value="L27_dom_sf"/>
</dbReference>
<dbReference type="GeneID" id="109469341"/>
<protein>
    <submittedName>
        <fullName evidence="3">Multiple PDZ domain protein-like</fullName>
    </submittedName>
</protein>
<dbReference type="InterPro" id="IPR001478">
    <property type="entry name" value="PDZ"/>
</dbReference>
<name>A0A6P4Z1F8_BRABE</name>
<dbReference type="Proteomes" id="UP000515135">
    <property type="component" value="Unplaced"/>
</dbReference>
<dbReference type="Gene3D" id="2.30.42.10">
    <property type="match status" value="1"/>
</dbReference>
<dbReference type="Gene3D" id="1.10.287.470">
    <property type="entry name" value="Helix hairpin bin"/>
    <property type="match status" value="1"/>
</dbReference>
<dbReference type="PANTHER" id="PTHR19964:SF89">
    <property type="entry name" value="INACTIVATION-NO-AFTER-POTENTIAL D PROTEIN-LIKE PROTEIN"/>
    <property type="match status" value="1"/>
</dbReference>
<dbReference type="PROSITE" id="PS50106">
    <property type="entry name" value="PDZ"/>
    <property type="match status" value="1"/>
</dbReference>
<evidence type="ECO:0000259" key="1">
    <source>
        <dbReference type="PROSITE" id="PS50106"/>
    </source>
</evidence>
<dbReference type="RefSeq" id="XP_019623406.1">
    <property type="nucleotide sequence ID" value="XM_019767847.1"/>
</dbReference>
<dbReference type="Pfam" id="PF00595">
    <property type="entry name" value="PDZ"/>
    <property type="match status" value="1"/>
</dbReference>
<dbReference type="InterPro" id="IPR036034">
    <property type="entry name" value="PDZ_sf"/>
</dbReference>
<feature type="domain" description="PDZ" evidence="1">
    <location>
        <begin position="192"/>
        <end position="257"/>
    </location>
</feature>
<accession>A0A6P4Z1F8</accession>
<keyword evidence="2" id="KW-1185">Reference proteome</keyword>
<dbReference type="PANTHER" id="PTHR19964">
    <property type="entry name" value="MULTIPLE PDZ DOMAIN PROTEIN"/>
    <property type="match status" value="1"/>
</dbReference>
<dbReference type="SMART" id="SM00228">
    <property type="entry name" value="PDZ"/>
    <property type="match status" value="1"/>
</dbReference>
<evidence type="ECO:0000313" key="2">
    <source>
        <dbReference type="Proteomes" id="UP000515135"/>
    </source>
</evidence>
<dbReference type="SUPFAM" id="SSF50156">
    <property type="entry name" value="PDZ domain-like"/>
    <property type="match status" value="1"/>
</dbReference>
<gene>
    <name evidence="3" type="primary">LOC109469341</name>
</gene>
<dbReference type="CDD" id="cd00136">
    <property type="entry name" value="PDZ_canonical"/>
    <property type="match status" value="1"/>
</dbReference>
<evidence type="ECO:0000313" key="3">
    <source>
        <dbReference type="RefSeq" id="XP_019623406.1"/>
    </source>
</evidence>
<sequence>MPIIKEDIDRAVQALQSVLKSLTDPEDAVHRYVLRCALHMMKSRLFYAIIDICQQYVQTLEFSLDWSDSAQVALIGADSSTDQDFSFSSTPPGEPWCMTGFSSLDFPSTASSPSPHCRTPPFLMNLEDDFPSSAPCRCSGNCRKHAAETKIPEQPEPKRQRIDHQTCLDDEWYCGVEEDVESLDRQSEELRLVEVIKGVGGLGLKLVGSEHHGTFISEVTPGGVSWMDGRLLIGDQIVAVDNYDLGGRSHLAAADYILNLPVGTIVSLMVLYNPEGMEEYYKTVQFCPG</sequence>
<dbReference type="AlphaFoldDB" id="A0A6P4Z1F8"/>
<dbReference type="KEGG" id="bbel:109469341"/>
<dbReference type="OrthoDB" id="78824at2759"/>
<dbReference type="InterPro" id="IPR051342">
    <property type="entry name" value="PDZ_scaffold"/>
</dbReference>